<accession>A0A6J4QRH9</accession>
<proteinExistence type="predicted"/>
<gene>
    <name evidence="2" type="ORF">AVDCRST_MAG58-319</name>
</gene>
<name>A0A6J4QRH9_9ACTN</name>
<dbReference type="GO" id="GO:0004339">
    <property type="term" value="F:glucan 1,4-alpha-glucosidase activity"/>
    <property type="evidence" value="ECO:0007669"/>
    <property type="project" value="UniProtKB-EC"/>
</dbReference>
<organism evidence="2">
    <name type="scientific">uncultured Rubrobacteraceae bacterium</name>
    <dbReference type="NCBI Taxonomy" id="349277"/>
    <lineage>
        <taxon>Bacteria</taxon>
        <taxon>Bacillati</taxon>
        <taxon>Actinomycetota</taxon>
        <taxon>Rubrobacteria</taxon>
        <taxon>Rubrobacterales</taxon>
        <taxon>Rubrobacteraceae</taxon>
        <taxon>environmental samples</taxon>
    </lineage>
</organism>
<feature type="region of interest" description="Disordered" evidence="1">
    <location>
        <begin position="1"/>
        <end position="42"/>
    </location>
</feature>
<feature type="non-terminal residue" evidence="2">
    <location>
        <position position="1"/>
    </location>
</feature>
<protein>
    <submittedName>
        <fullName evidence="2">Glucoamylase</fullName>
        <ecNumber evidence="2">3.2.1.3</ecNumber>
    </submittedName>
</protein>
<sequence length="87" mass="9795">GILPHRGPRGDRRPAHGGAGRDRRDHGLALPPEVGRPERLWRHPGRREGWTLQVGFLGTTSAASNSTFVRRAGQYNRPRVPERRRGM</sequence>
<dbReference type="EMBL" id="CADCVF010000009">
    <property type="protein sequence ID" value="CAA9445091.1"/>
    <property type="molecule type" value="Genomic_DNA"/>
</dbReference>
<feature type="compositionally biased region" description="Basic and acidic residues" evidence="1">
    <location>
        <begin position="8"/>
        <end position="27"/>
    </location>
</feature>
<keyword evidence="2" id="KW-0378">Hydrolase</keyword>
<dbReference type="AlphaFoldDB" id="A0A6J4QRH9"/>
<feature type="non-terminal residue" evidence="2">
    <location>
        <position position="87"/>
    </location>
</feature>
<evidence type="ECO:0000313" key="2">
    <source>
        <dbReference type="EMBL" id="CAA9445091.1"/>
    </source>
</evidence>
<feature type="region of interest" description="Disordered" evidence="1">
    <location>
        <begin position="65"/>
        <end position="87"/>
    </location>
</feature>
<reference evidence="2" key="1">
    <citation type="submission" date="2020-02" db="EMBL/GenBank/DDBJ databases">
        <authorList>
            <person name="Meier V. D."/>
        </authorList>
    </citation>
    <scope>NUCLEOTIDE SEQUENCE</scope>
    <source>
        <strain evidence="2">AVDCRST_MAG58</strain>
    </source>
</reference>
<evidence type="ECO:0000256" key="1">
    <source>
        <dbReference type="SAM" id="MobiDB-lite"/>
    </source>
</evidence>
<dbReference type="EC" id="3.2.1.3" evidence="2"/>
<keyword evidence="2" id="KW-0326">Glycosidase</keyword>